<dbReference type="RefSeq" id="WP_257741839.1">
    <property type="nucleotide sequence ID" value="NZ_CP096115.1"/>
</dbReference>
<feature type="domain" description="Transposase IS4-like" evidence="2">
    <location>
        <begin position="193"/>
        <end position="471"/>
    </location>
</feature>
<keyword evidence="4" id="KW-1185">Reference proteome</keyword>
<feature type="region of interest" description="Disordered" evidence="1">
    <location>
        <begin position="47"/>
        <end position="72"/>
    </location>
</feature>
<dbReference type="NCBIfam" id="NF033559">
    <property type="entry name" value="transpos_IS1634"/>
    <property type="match status" value="1"/>
</dbReference>
<sequence>MVAIVHQTDKRSGITYAYRSVSYWDKEKKQSRAKRTLIGRVDKETGKIVPTDGRNRKKKEGNPPVKRNTKRVEEAHRSFYGATYLLDAIGEKLGLIQDLKQCFPDTYEQILSVVYYLILEDSTPLYRFEKWGLLHKHPYGKDITSQRSSELFSSITEANKLQFFRLQGKRRMDNEFWAYDTTSLSSYSETLRQVQYGRNKEHDKLAQLNLALVFGQESNLPFYYRKLAGNIPDSKTITRLLEELDILDHSRVKLVLDRGFYSEVNINNLFKNHVKFLAGVRMSLKFVYGELDAVYDTFRSFERYSENYELYCQTVRTTWNYTQERPYKGDNLQESRRLYIHYFYNIDQAAEDEKNFDRKLIALKKELESGERVPGHAKLYKQYFITKTTPKRGTKAQIIDENVIKAKRYFGFFALITNEKMDAVTALELYRNKDVVEKAFGNLKERLNMRRTLVSSEQSLDGKLFVQFVALIYLSYLKKQMQDHNLFRNYTLPGMLDKLDVIECFEQPGKSLRVGEILDKQEQLYRDLGVTPPTSL</sequence>
<accession>A0A9E7PN17</accession>
<dbReference type="AlphaFoldDB" id="A0A9E7PN17"/>
<evidence type="ECO:0000313" key="4">
    <source>
        <dbReference type="Proteomes" id="UP001060368"/>
    </source>
</evidence>
<dbReference type="KEGG" id="mend:L6E24_09925"/>
<dbReference type="GeneID" id="74308020"/>
<dbReference type="InterPro" id="IPR002559">
    <property type="entry name" value="Transposase_11"/>
</dbReference>
<dbReference type="PANTHER" id="PTHR34614:SF2">
    <property type="entry name" value="TRANSPOSASE IS4-LIKE DOMAIN-CONTAINING PROTEIN"/>
    <property type="match status" value="1"/>
</dbReference>
<dbReference type="EMBL" id="CP096115">
    <property type="protein sequence ID" value="UUX91686.1"/>
    <property type="molecule type" value="Genomic_DNA"/>
</dbReference>
<reference evidence="3" key="1">
    <citation type="submission" date="2022-04" db="EMBL/GenBank/DDBJ databases">
        <title>Complete genome of Methanoplanus endosymbiosus DSM 3599.</title>
        <authorList>
            <person name="Chen S.-C."/>
            <person name="You Y.-T."/>
            <person name="Zhou Y.-Z."/>
            <person name="Lai M.-C."/>
        </authorList>
    </citation>
    <scope>NUCLEOTIDE SEQUENCE</scope>
    <source>
        <strain evidence="3">DSM 3599</strain>
    </source>
</reference>
<evidence type="ECO:0000259" key="2">
    <source>
        <dbReference type="Pfam" id="PF01609"/>
    </source>
</evidence>
<evidence type="ECO:0000313" key="3">
    <source>
        <dbReference type="EMBL" id="UUX91686.1"/>
    </source>
</evidence>
<dbReference type="Pfam" id="PF01609">
    <property type="entry name" value="DDE_Tnp_1"/>
    <property type="match status" value="1"/>
</dbReference>
<organism evidence="3 4">
    <name type="scientific">Methanoplanus endosymbiosus</name>
    <dbReference type="NCBI Taxonomy" id="33865"/>
    <lineage>
        <taxon>Archaea</taxon>
        <taxon>Methanobacteriati</taxon>
        <taxon>Methanobacteriota</taxon>
        <taxon>Stenosarchaea group</taxon>
        <taxon>Methanomicrobia</taxon>
        <taxon>Methanomicrobiales</taxon>
        <taxon>Methanomicrobiaceae</taxon>
        <taxon>Methanoplanus</taxon>
    </lineage>
</organism>
<dbReference type="Proteomes" id="UP001060368">
    <property type="component" value="Chromosome"/>
</dbReference>
<dbReference type="GO" id="GO:0006313">
    <property type="term" value="P:DNA transposition"/>
    <property type="evidence" value="ECO:0007669"/>
    <property type="project" value="InterPro"/>
</dbReference>
<name>A0A9E7PN17_9EURY</name>
<protein>
    <submittedName>
        <fullName evidence="3">IS1634 family transposase</fullName>
    </submittedName>
</protein>
<dbReference type="GO" id="GO:0004803">
    <property type="term" value="F:transposase activity"/>
    <property type="evidence" value="ECO:0007669"/>
    <property type="project" value="InterPro"/>
</dbReference>
<gene>
    <name evidence="3" type="ORF">L6E24_09925</name>
</gene>
<evidence type="ECO:0000256" key="1">
    <source>
        <dbReference type="SAM" id="MobiDB-lite"/>
    </source>
</evidence>
<proteinExistence type="predicted"/>
<dbReference type="PANTHER" id="PTHR34614">
    <property type="match status" value="1"/>
</dbReference>
<dbReference type="InterPro" id="IPR047654">
    <property type="entry name" value="IS1634_transpos"/>
</dbReference>
<dbReference type="GO" id="GO:0003677">
    <property type="term" value="F:DNA binding"/>
    <property type="evidence" value="ECO:0007669"/>
    <property type="project" value="InterPro"/>
</dbReference>